<feature type="region of interest" description="Disordered" evidence="2">
    <location>
        <begin position="198"/>
        <end position="228"/>
    </location>
</feature>
<evidence type="ECO:0000313" key="3">
    <source>
        <dbReference type="EMBL" id="KRW98263.1"/>
    </source>
</evidence>
<feature type="compositionally biased region" description="Basic and acidic residues" evidence="2">
    <location>
        <begin position="76"/>
        <end position="89"/>
    </location>
</feature>
<reference evidence="3 4" key="1">
    <citation type="journal article" date="2015" name="Sci. Rep.">
        <title>Genome of the facultative scuticociliatosis pathogen Pseudocohnilembus persalinus provides insight into its virulence through horizontal gene transfer.</title>
        <authorList>
            <person name="Xiong J."/>
            <person name="Wang G."/>
            <person name="Cheng J."/>
            <person name="Tian M."/>
            <person name="Pan X."/>
            <person name="Warren A."/>
            <person name="Jiang C."/>
            <person name="Yuan D."/>
            <person name="Miao W."/>
        </authorList>
    </citation>
    <scope>NUCLEOTIDE SEQUENCE [LARGE SCALE GENOMIC DNA]</scope>
    <source>
        <strain evidence="3">36N120E</strain>
    </source>
</reference>
<accession>A0A0V0Q884</accession>
<feature type="region of interest" description="Disordered" evidence="2">
    <location>
        <begin position="1"/>
        <end position="89"/>
    </location>
</feature>
<comment type="caution">
    <text evidence="3">The sequence shown here is derived from an EMBL/GenBank/DDBJ whole genome shotgun (WGS) entry which is preliminary data.</text>
</comment>
<dbReference type="Proteomes" id="UP000054937">
    <property type="component" value="Unassembled WGS sequence"/>
</dbReference>
<evidence type="ECO:0000256" key="2">
    <source>
        <dbReference type="SAM" id="MobiDB-lite"/>
    </source>
</evidence>
<dbReference type="EMBL" id="LDAU01000258">
    <property type="protein sequence ID" value="KRW98263.1"/>
    <property type="molecule type" value="Genomic_DNA"/>
</dbReference>
<sequence length="706" mass="83784">MNIQSQVQQKIIPYENKPQPAKEKTIKPKLIPKIKKKTDNQIPKNKITNTKKTKNNLQVEENNKQQILNPQSNQKSENHQNIEKENEQKQQWDQIIHLIQNFIPKFKDIDLEKNPEVKSFIQQNTQHFLDTLKEQIQDQKDNLNDPIKIEQIPSKKQFEQVNHYQIIKENETEPKKSLQIIEKQENAETTNIQEKAKINLQTKSGETDTKNKNQQKKKVKEEKEKEQIPVKRNDLNKIEQQKIELNVQELKTNPNIFDKKTIEFENNLKQYEELIEKRLQRISQRELKLRKEEELIKNLEKNLHDFNLDGSLKKLFSYTTLETEQSEKDEIMLNLVTKKNSVWLEKNKNEFTEHDFNNLISMVFEKIVEETVQEIKKFSGVQNVLKQITNFEEQENFNQNLMLSGLECQTLNFIKDFLVAFSEFVKDNFSQEFLESINEVDLLHSQNQLKQFKHRFKPSYQLEQNNVIGKEIFSKFMDYFQNVLCKDDLPEGLGELELIQLNMIFNSFNQSLNFMRPYGILGKPNFWETSQVRLYKKVDQENIEKVLGLSIARVLKWASFLCGFIPEKIESPNGEQLEIDEDYLEQIKEERLSCMLENEIIENENDWLVYDKEKAIILFELSDQIFEELVQEFVNESLKKQKDNQNKTNLLPKLYQNQHISRFQNSKIASQKLKTNNFLNAESKILINQTNGHSKQKNGQQIQMLL</sequence>
<dbReference type="AlphaFoldDB" id="A0A0V0Q884"/>
<dbReference type="OrthoDB" id="306254at2759"/>
<feature type="compositionally biased region" description="Polar residues" evidence="2">
    <location>
        <begin position="57"/>
        <end position="75"/>
    </location>
</feature>
<protein>
    <submittedName>
        <fullName evidence="3">Uncharacterized protein</fullName>
    </submittedName>
</protein>
<feature type="compositionally biased region" description="Basic and acidic residues" evidence="2">
    <location>
        <begin position="219"/>
        <end position="228"/>
    </location>
</feature>
<keyword evidence="4" id="KW-1185">Reference proteome</keyword>
<proteinExistence type="predicted"/>
<gene>
    <name evidence="3" type="ORF">PPERSA_02207</name>
</gene>
<dbReference type="OMA" id="IENENDW"/>
<keyword evidence="1" id="KW-0175">Coiled coil</keyword>
<name>A0A0V0Q884_PSEPJ</name>
<evidence type="ECO:0000313" key="4">
    <source>
        <dbReference type="Proteomes" id="UP000054937"/>
    </source>
</evidence>
<dbReference type="InParanoid" id="A0A0V0Q884"/>
<organism evidence="3 4">
    <name type="scientific">Pseudocohnilembus persalinus</name>
    <name type="common">Ciliate</name>
    <dbReference type="NCBI Taxonomy" id="266149"/>
    <lineage>
        <taxon>Eukaryota</taxon>
        <taxon>Sar</taxon>
        <taxon>Alveolata</taxon>
        <taxon>Ciliophora</taxon>
        <taxon>Intramacronucleata</taxon>
        <taxon>Oligohymenophorea</taxon>
        <taxon>Scuticociliatia</taxon>
        <taxon>Philasterida</taxon>
        <taxon>Pseudocohnilembidae</taxon>
        <taxon>Pseudocohnilembus</taxon>
    </lineage>
</organism>
<evidence type="ECO:0000256" key="1">
    <source>
        <dbReference type="SAM" id="Coils"/>
    </source>
</evidence>
<feature type="coiled-coil region" evidence="1">
    <location>
        <begin position="282"/>
        <end position="309"/>
    </location>
</feature>